<accession>A0A143PUR0</accession>
<evidence type="ECO:0000259" key="4">
    <source>
        <dbReference type="Pfam" id="PF08369"/>
    </source>
</evidence>
<reference evidence="5 6" key="1">
    <citation type="journal article" date="2016" name="Genome Announc.">
        <title>First Complete Genome Sequence of a Subdivision 6 Acidobacterium Strain.</title>
        <authorList>
            <person name="Huang S."/>
            <person name="Vieira S."/>
            <person name="Bunk B."/>
            <person name="Riedel T."/>
            <person name="Sproer C."/>
            <person name="Overmann J."/>
        </authorList>
    </citation>
    <scope>NUCLEOTIDE SEQUENCE [LARGE SCALE GENOMIC DNA]</scope>
    <source>
        <strain evidence="6">DSM 100886 HEG_-6_39</strain>
    </source>
</reference>
<dbReference type="Pfam" id="PF00582">
    <property type="entry name" value="Usp"/>
    <property type="match status" value="2"/>
</dbReference>
<dbReference type="STRING" id="1855912.LuPra_05318"/>
<dbReference type="PANTHER" id="PTHR46268:SF6">
    <property type="entry name" value="UNIVERSAL STRESS PROTEIN UP12"/>
    <property type="match status" value="1"/>
</dbReference>
<feature type="domain" description="UspA" evidence="3">
    <location>
        <begin position="172"/>
        <end position="329"/>
    </location>
</feature>
<protein>
    <submittedName>
        <fullName evidence="5">Light-independent protochlorophyllide reductase subunit B</fullName>
    </submittedName>
</protein>
<evidence type="ECO:0000313" key="5">
    <source>
        <dbReference type="EMBL" id="AMY12046.1"/>
    </source>
</evidence>
<name>A0A143PUR0_LUTPR</name>
<dbReference type="GO" id="GO:0016491">
    <property type="term" value="F:oxidoreductase activity"/>
    <property type="evidence" value="ECO:0007669"/>
    <property type="project" value="InterPro"/>
</dbReference>
<evidence type="ECO:0000259" key="3">
    <source>
        <dbReference type="Pfam" id="PF00582"/>
    </source>
</evidence>
<dbReference type="InterPro" id="IPR006015">
    <property type="entry name" value="Universal_stress_UspA"/>
</dbReference>
<reference evidence="6" key="2">
    <citation type="submission" date="2016-04" db="EMBL/GenBank/DDBJ databases">
        <title>First Complete Genome Sequence of a Subdivision 6 Acidobacterium.</title>
        <authorList>
            <person name="Huang S."/>
            <person name="Vieira S."/>
            <person name="Bunk B."/>
            <person name="Riedel T."/>
            <person name="Sproeer C."/>
            <person name="Overmann J."/>
        </authorList>
    </citation>
    <scope>NUCLEOTIDE SEQUENCE [LARGE SCALE GENOMIC DNA]</scope>
    <source>
        <strain evidence="6">DSM 100886 HEG_-6_39</strain>
    </source>
</reference>
<evidence type="ECO:0000256" key="2">
    <source>
        <dbReference type="SAM" id="MobiDB-lite"/>
    </source>
</evidence>
<dbReference type="AlphaFoldDB" id="A0A143PUR0"/>
<dbReference type="SUPFAM" id="SSF52402">
    <property type="entry name" value="Adenine nucleotide alpha hydrolases-like"/>
    <property type="match status" value="2"/>
</dbReference>
<dbReference type="InterPro" id="IPR006016">
    <property type="entry name" value="UspA"/>
</dbReference>
<dbReference type="Pfam" id="PF08369">
    <property type="entry name" value="PCP_red"/>
    <property type="match status" value="2"/>
</dbReference>
<dbReference type="InterPro" id="IPR042298">
    <property type="entry name" value="P-CP_red_C"/>
</dbReference>
<dbReference type="InterPro" id="IPR013580">
    <property type="entry name" value="LI-POR_suB-like_C"/>
</dbReference>
<dbReference type="EMBL" id="CP015136">
    <property type="protein sequence ID" value="AMY12046.1"/>
    <property type="molecule type" value="Genomic_DNA"/>
</dbReference>
<dbReference type="Proteomes" id="UP000076079">
    <property type="component" value="Chromosome"/>
</dbReference>
<proteinExistence type="inferred from homology"/>
<dbReference type="PANTHER" id="PTHR46268">
    <property type="entry name" value="STRESS RESPONSE PROTEIN NHAX"/>
    <property type="match status" value="1"/>
</dbReference>
<dbReference type="CDD" id="cd00293">
    <property type="entry name" value="USP-like"/>
    <property type="match status" value="2"/>
</dbReference>
<sequence length="683" mass="74859">MYKSIYVPVDNSDHSNRAVSCAIGLGKAYSAKLVGCHVYAAKLHDYRFRQMEYTLPEEYIDEVELERQRKIHDSLITMGLKLISDSYLDGMSRTCGESGLEFEPRMMDGKHHIEILKDLAGSQHDLVVIGAVGIGRARDSVIGSVCERVARQSDRDVWVVKHVPEAGEADRDTILVGLDGSPQSFGALMTAIELANTFGKKVEAIAVYDPYLHYSVFNGIVNVLTEQAAKVFRFEEQNQLHEEIIDTGLAQIYQSHLEVGERMGTEVGVSIKKTLLDGKPFQKILDHARKTNPWLIVMGRIGVHSPKDEASLGSNAENVLRSAVCDVLLSTRVEVPSLDVRAEETIRWTPEAEARMTHVPEQVKGIARTGVLRLALEKGHSVITSAVIDEAMDRFMPKSASNATKALAEAVALERARSGPVSMCRACGVAATQSGAVKCTVCGATDFEVISREMIERIAEVEGGLQEETTYDGRKLRWSEDARKGLWTMKNAYQRRRVKARVEKRARMMKLDAITLDFARQVIEEETGSPLEIQSPSGGMARARAAEPAEATAAGESRLVARDDRKNPLISTFDWTSDATQRIFRVPAGFMRNKTQERVEELARERAVTSIDLALVEAGIEFGKQMMAEMIATYSGPPAQGAVNPGVGAPARESAAPPTVSGAPAREASDTGGGGYLNEVRSR</sequence>
<dbReference type="Gene3D" id="3.40.50.620">
    <property type="entry name" value="HUPs"/>
    <property type="match status" value="2"/>
</dbReference>
<dbReference type="RefSeq" id="WP_110173536.1">
    <property type="nucleotide sequence ID" value="NZ_CP015136.1"/>
</dbReference>
<feature type="domain" description="Light-independent protochlorophyllide reductase subunit B-like C-terminal" evidence="4">
    <location>
        <begin position="348"/>
        <end position="391"/>
    </location>
</feature>
<dbReference type="Gene3D" id="1.10.8.550">
    <property type="entry name" value="Proto-chlorophyllide reductase 57 kD subunit B"/>
    <property type="match status" value="2"/>
</dbReference>
<feature type="domain" description="Light-independent protochlorophyllide reductase subunit B-like C-terminal" evidence="4">
    <location>
        <begin position="575"/>
        <end position="618"/>
    </location>
</feature>
<evidence type="ECO:0000256" key="1">
    <source>
        <dbReference type="ARBA" id="ARBA00008791"/>
    </source>
</evidence>
<keyword evidence="6" id="KW-1185">Reference proteome</keyword>
<dbReference type="GO" id="GO:0015979">
    <property type="term" value="P:photosynthesis"/>
    <property type="evidence" value="ECO:0007669"/>
    <property type="project" value="InterPro"/>
</dbReference>
<gene>
    <name evidence="5" type="ORF">LuPra_05318</name>
</gene>
<dbReference type="GO" id="GO:0015995">
    <property type="term" value="P:chlorophyll biosynthetic process"/>
    <property type="evidence" value="ECO:0007669"/>
    <property type="project" value="InterPro"/>
</dbReference>
<feature type="domain" description="UspA" evidence="3">
    <location>
        <begin position="1"/>
        <end position="161"/>
    </location>
</feature>
<dbReference type="InterPro" id="IPR014729">
    <property type="entry name" value="Rossmann-like_a/b/a_fold"/>
</dbReference>
<evidence type="ECO:0000313" key="6">
    <source>
        <dbReference type="Proteomes" id="UP000076079"/>
    </source>
</evidence>
<organism evidence="5 6">
    <name type="scientific">Luteitalea pratensis</name>
    <dbReference type="NCBI Taxonomy" id="1855912"/>
    <lineage>
        <taxon>Bacteria</taxon>
        <taxon>Pseudomonadati</taxon>
        <taxon>Acidobacteriota</taxon>
        <taxon>Vicinamibacteria</taxon>
        <taxon>Vicinamibacterales</taxon>
        <taxon>Vicinamibacteraceae</taxon>
        <taxon>Luteitalea</taxon>
    </lineage>
</organism>
<comment type="similarity">
    <text evidence="1">Belongs to the universal stress protein A family.</text>
</comment>
<dbReference type="PRINTS" id="PR01438">
    <property type="entry name" value="UNVRSLSTRESS"/>
</dbReference>
<feature type="region of interest" description="Disordered" evidence="2">
    <location>
        <begin position="643"/>
        <end position="683"/>
    </location>
</feature>
<dbReference type="KEGG" id="abac:LuPra_05318"/>